<name>A0A7W8DLF8_9BACT</name>
<accession>A0A7W8DLF8</accession>
<keyword evidence="2" id="KW-1185">Reference proteome</keyword>
<dbReference type="Proteomes" id="UP000590740">
    <property type="component" value="Unassembled WGS sequence"/>
</dbReference>
<dbReference type="RefSeq" id="WP_184341584.1">
    <property type="nucleotide sequence ID" value="NZ_JACHIG010000008.1"/>
</dbReference>
<evidence type="ECO:0000313" key="2">
    <source>
        <dbReference type="Proteomes" id="UP000590740"/>
    </source>
</evidence>
<evidence type="ECO:0000313" key="1">
    <source>
        <dbReference type="EMBL" id="MBB5034112.1"/>
    </source>
</evidence>
<reference evidence="1 2" key="1">
    <citation type="submission" date="2020-08" db="EMBL/GenBank/DDBJ databases">
        <title>Genomic Encyclopedia of Type Strains, Phase IV (KMG-IV): sequencing the most valuable type-strain genomes for metagenomic binning, comparative biology and taxonomic classification.</title>
        <authorList>
            <person name="Goeker M."/>
        </authorList>
    </citation>
    <scope>NUCLEOTIDE SEQUENCE [LARGE SCALE GENOMIC DNA]</scope>
    <source>
        <strain evidence="1 2">DSM 12252</strain>
    </source>
</reference>
<organism evidence="1 2">
    <name type="scientific">Prosthecobacter vanneervenii</name>
    <dbReference type="NCBI Taxonomy" id="48466"/>
    <lineage>
        <taxon>Bacteria</taxon>
        <taxon>Pseudomonadati</taxon>
        <taxon>Verrucomicrobiota</taxon>
        <taxon>Verrucomicrobiia</taxon>
        <taxon>Verrucomicrobiales</taxon>
        <taxon>Verrucomicrobiaceae</taxon>
        <taxon>Prosthecobacter</taxon>
    </lineage>
</organism>
<dbReference type="EMBL" id="JACHIG010000008">
    <property type="protein sequence ID" value="MBB5034112.1"/>
    <property type="molecule type" value="Genomic_DNA"/>
</dbReference>
<comment type="caution">
    <text evidence="1">The sequence shown here is derived from an EMBL/GenBank/DDBJ whole genome shotgun (WGS) entry which is preliminary data.</text>
</comment>
<sequence>MTFIQLDYGVWFDQFKPITKPGTDHIAFDTHDDWEFLKTQAPNKIWTLVDCPDSGDAVIVNGCRFVNRLEYYVTEVAHIPDDEYNVE</sequence>
<proteinExistence type="predicted"/>
<protein>
    <submittedName>
        <fullName evidence="1">Uncharacterized protein</fullName>
    </submittedName>
</protein>
<gene>
    <name evidence="1" type="ORF">HNQ65_003703</name>
</gene>
<dbReference type="AlphaFoldDB" id="A0A7W8DLF8"/>